<dbReference type="EMBL" id="CP001708">
    <property type="protein sequence ID" value="ACV28359.1"/>
    <property type="molecule type" value="Genomic_DNA"/>
</dbReference>
<gene>
    <name evidence="2" type="ordered locus">Apre_0308</name>
</gene>
<dbReference type="PROSITE" id="PS51729">
    <property type="entry name" value="GNAT_YJDJ"/>
    <property type="match status" value="1"/>
</dbReference>
<dbReference type="RefSeq" id="WP_015777272.1">
    <property type="nucleotide sequence ID" value="NC_013171.1"/>
</dbReference>
<dbReference type="GO" id="GO:0016740">
    <property type="term" value="F:transferase activity"/>
    <property type="evidence" value="ECO:0007669"/>
    <property type="project" value="UniProtKB-KW"/>
</dbReference>
<dbReference type="OrthoDB" id="9793389at2"/>
<dbReference type="InterPro" id="IPR045057">
    <property type="entry name" value="Gcn5-rel_NAT"/>
</dbReference>
<feature type="domain" description="N-acetyltransferase" evidence="1">
    <location>
        <begin position="4"/>
        <end position="90"/>
    </location>
</feature>
<dbReference type="InterPro" id="IPR016181">
    <property type="entry name" value="Acyl_CoA_acyltransferase"/>
</dbReference>
<dbReference type="SUPFAM" id="SSF55729">
    <property type="entry name" value="Acyl-CoA N-acyltransferases (Nat)"/>
    <property type="match status" value="1"/>
</dbReference>
<dbReference type="CDD" id="cd04301">
    <property type="entry name" value="NAT_SF"/>
    <property type="match status" value="1"/>
</dbReference>
<organism evidence="2 3">
    <name type="scientific">Anaerococcus prevotii (strain ATCC 9321 / DSM 20548 / JCM 6508 / NCTC 11806 / PC1)</name>
    <name type="common">Peptostreptococcus prevotii</name>
    <name type="synonym">Peptococcus prevotii</name>
    <dbReference type="NCBI Taxonomy" id="525919"/>
    <lineage>
        <taxon>Bacteria</taxon>
        <taxon>Bacillati</taxon>
        <taxon>Bacillota</taxon>
        <taxon>Tissierellia</taxon>
        <taxon>Tissierellales</taxon>
        <taxon>Peptoniphilaceae</taxon>
        <taxon>Anaerococcus</taxon>
    </lineage>
</organism>
<protein>
    <submittedName>
        <fullName evidence="2">Acetyltransferase-like protein</fullName>
    </submittedName>
</protein>
<dbReference type="KEGG" id="apr:Apre_0308"/>
<dbReference type="AlphaFoldDB" id="C7RFU8"/>
<dbReference type="Proteomes" id="UP000002294">
    <property type="component" value="Chromosome"/>
</dbReference>
<dbReference type="eggNOG" id="COG2388">
    <property type="taxonomic scope" value="Bacteria"/>
</dbReference>
<evidence type="ECO:0000259" key="1">
    <source>
        <dbReference type="PROSITE" id="PS51729"/>
    </source>
</evidence>
<dbReference type="Pfam" id="PF14542">
    <property type="entry name" value="Acetyltransf_CG"/>
    <property type="match status" value="1"/>
</dbReference>
<reference evidence="2 3" key="1">
    <citation type="journal article" date="2009" name="Stand. Genomic Sci.">
        <title>Complete genome sequence of Anaerococcus prevotii type strain (PC1).</title>
        <authorList>
            <person name="Labutti K."/>
            <person name="Pukall R."/>
            <person name="Steenblock K."/>
            <person name="Glavina Del Rio T."/>
            <person name="Tice H."/>
            <person name="Copeland A."/>
            <person name="Cheng J.F."/>
            <person name="Lucas S."/>
            <person name="Chen F."/>
            <person name="Nolan M."/>
            <person name="Bruce D."/>
            <person name="Goodwin L."/>
            <person name="Pitluck S."/>
            <person name="Ivanova N."/>
            <person name="Mavromatis K."/>
            <person name="Ovchinnikova G."/>
            <person name="Pati A."/>
            <person name="Chen A."/>
            <person name="Palaniappan K."/>
            <person name="Land M."/>
            <person name="Hauser L."/>
            <person name="Chang Y.J."/>
            <person name="Jeffries C.D."/>
            <person name="Chain P."/>
            <person name="Saunders E."/>
            <person name="Brettin T."/>
            <person name="Detter J.C."/>
            <person name="Han C."/>
            <person name="Goker M."/>
            <person name="Bristow J."/>
            <person name="Eisen J.A."/>
            <person name="Markowitz V."/>
            <person name="Hugenholtz P."/>
            <person name="Kyrpides N.C."/>
            <person name="Klenk H.P."/>
            <person name="Lapidus A."/>
        </authorList>
    </citation>
    <scope>NUCLEOTIDE SEQUENCE [LARGE SCALE GENOMIC DNA]</scope>
    <source>
        <strain evidence="3">ATCC 9321 / DSM 20548 / JCM 6508 / NCTC 11806 / PC1</strain>
    </source>
</reference>
<name>C7RFU8_ANAPD</name>
<dbReference type="STRING" id="525919.Apre_0308"/>
<evidence type="ECO:0000313" key="3">
    <source>
        <dbReference type="Proteomes" id="UP000002294"/>
    </source>
</evidence>
<accession>C7RFU8</accession>
<sequence length="91" mass="10357">MKIIFNKEEKEAQAIDEGKKVGFCQYEEDGSLWKITHTVVDKKYGGQGLAGKLLDQVVSASRKNNKKILPICSYAVKKFDEDEKYKDVDAR</sequence>
<keyword evidence="3" id="KW-1185">Reference proteome</keyword>
<dbReference type="Gene3D" id="3.40.630.30">
    <property type="match status" value="1"/>
</dbReference>
<dbReference type="InterPro" id="IPR031165">
    <property type="entry name" value="GNAT_YJDJ"/>
</dbReference>
<dbReference type="PANTHER" id="PTHR31435">
    <property type="entry name" value="PROTEIN NATD1"/>
    <property type="match status" value="1"/>
</dbReference>
<evidence type="ECO:0000313" key="2">
    <source>
        <dbReference type="EMBL" id="ACV28359.1"/>
    </source>
</evidence>
<proteinExistence type="predicted"/>
<dbReference type="PANTHER" id="PTHR31435:SF10">
    <property type="entry name" value="BSR4717 PROTEIN"/>
    <property type="match status" value="1"/>
</dbReference>
<dbReference type="HOGENOM" id="CLU_132888_2_1_9"/>